<feature type="chain" id="PRO_5036113629" description="Secreted protein" evidence="1">
    <location>
        <begin position="25"/>
        <end position="66"/>
    </location>
</feature>
<reference evidence="2" key="1">
    <citation type="submission" date="2019-02" db="EMBL/GenBank/DDBJ databases">
        <authorList>
            <person name="Gruber-Vodicka R. H."/>
            <person name="Seah K. B. B."/>
        </authorList>
    </citation>
    <scope>NUCLEOTIDE SEQUENCE</scope>
    <source>
        <strain evidence="3">BECK_BY19</strain>
        <strain evidence="2">BECK_BY8</strain>
    </source>
</reference>
<dbReference type="PROSITE" id="PS51257">
    <property type="entry name" value="PROKAR_LIPOPROTEIN"/>
    <property type="match status" value="1"/>
</dbReference>
<keyword evidence="1" id="KW-0732">Signal</keyword>
<evidence type="ECO:0000313" key="2">
    <source>
        <dbReference type="EMBL" id="VFK68978.1"/>
    </source>
</evidence>
<evidence type="ECO:0008006" key="4">
    <source>
        <dbReference type="Google" id="ProtNLM"/>
    </source>
</evidence>
<protein>
    <recommendedName>
        <fullName evidence="4">Secreted protein</fullName>
    </recommendedName>
</protein>
<evidence type="ECO:0000313" key="3">
    <source>
        <dbReference type="EMBL" id="VFK73735.1"/>
    </source>
</evidence>
<accession>A0A451ASG4</accession>
<name>A0A451ASG4_9GAMM</name>
<evidence type="ECO:0000256" key="1">
    <source>
        <dbReference type="SAM" id="SignalP"/>
    </source>
</evidence>
<gene>
    <name evidence="2" type="ORF">BECKUNK1418G_GA0071005_12902</name>
    <name evidence="3" type="ORF">BECKUNK1418H_GA0071006_12682</name>
</gene>
<dbReference type="AlphaFoldDB" id="A0A451ASG4"/>
<organism evidence="2">
    <name type="scientific">Candidatus Kentrum sp. UNK</name>
    <dbReference type="NCBI Taxonomy" id="2126344"/>
    <lineage>
        <taxon>Bacteria</taxon>
        <taxon>Pseudomonadati</taxon>
        <taxon>Pseudomonadota</taxon>
        <taxon>Gammaproteobacteria</taxon>
        <taxon>Candidatus Kentrum</taxon>
    </lineage>
</organism>
<sequence length="66" mass="6762">MKILKGSLVAAFLALGMWASQASAGCVCPDDPPVPSGAPCEAAFWCPGGSCGCSMQEFQNDCCSEE</sequence>
<dbReference type="EMBL" id="CAADFZ010000290">
    <property type="protein sequence ID" value="VFK68978.1"/>
    <property type="molecule type" value="Genomic_DNA"/>
</dbReference>
<proteinExistence type="predicted"/>
<dbReference type="EMBL" id="CAADGD010000268">
    <property type="protein sequence ID" value="VFK73735.1"/>
    <property type="molecule type" value="Genomic_DNA"/>
</dbReference>
<feature type="signal peptide" evidence="1">
    <location>
        <begin position="1"/>
        <end position="24"/>
    </location>
</feature>